<organism evidence="1 2">
    <name type="scientific">Oxalobacter paraformigenes</name>
    <dbReference type="NCBI Taxonomy" id="556268"/>
    <lineage>
        <taxon>Bacteria</taxon>
        <taxon>Pseudomonadati</taxon>
        <taxon>Pseudomonadota</taxon>
        <taxon>Betaproteobacteria</taxon>
        <taxon>Burkholderiales</taxon>
        <taxon>Oxalobacteraceae</taxon>
        <taxon>Oxalobacter</taxon>
    </lineage>
</organism>
<accession>T5LQ94</accession>
<gene>
    <name evidence="1" type="ORF">OFAG_02334</name>
</gene>
<reference evidence="1" key="1">
    <citation type="submission" date="2011-10" db="EMBL/GenBank/DDBJ databases">
        <title>The Genome Sequence of Oxalobacter formigenes HOxBLS.</title>
        <authorList>
            <consortium name="The Broad Institute Genome Sequencing Platform"/>
            <person name="Earl A."/>
            <person name="Ward D."/>
            <person name="Feldgarden M."/>
            <person name="Gevers D."/>
            <person name="Allison M.J."/>
            <person name="Humphrey S."/>
            <person name="Young S.K."/>
            <person name="Zeng Q."/>
            <person name="Gargeya S."/>
            <person name="Fitzgerald M."/>
            <person name="Haas B."/>
            <person name="Abouelleil A."/>
            <person name="Alvarado L."/>
            <person name="Arachchi H.M."/>
            <person name="Berlin A."/>
            <person name="Brown A."/>
            <person name="Chapman S.B."/>
            <person name="Chen Z."/>
            <person name="Dunbar C."/>
            <person name="Freedman E."/>
            <person name="Gearin G."/>
            <person name="Goldberg J."/>
            <person name="Griggs A."/>
            <person name="Gujja S."/>
            <person name="Heiman D."/>
            <person name="Howarth C."/>
            <person name="Larson L."/>
            <person name="Lui A."/>
            <person name="MacDonald P.J.P."/>
            <person name="Montmayeur A."/>
            <person name="Murphy C."/>
            <person name="Neiman D."/>
            <person name="Pearson M."/>
            <person name="Priest M."/>
            <person name="Roberts A."/>
            <person name="Saif S."/>
            <person name="Shea T."/>
            <person name="Shenoy N."/>
            <person name="Sisk P."/>
            <person name="Stolte C."/>
            <person name="Sykes S."/>
            <person name="Wortman J."/>
            <person name="Nusbaum C."/>
            <person name="Birren B."/>
        </authorList>
    </citation>
    <scope>NUCLEOTIDE SEQUENCE [LARGE SCALE GENOMIC DNA]</scope>
    <source>
        <strain evidence="1">HOxBLS</strain>
    </source>
</reference>
<comment type="caution">
    <text evidence="1">The sequence shown here is derived from an EMBL/GenBank/DDBJ whole genome shotgun (WGS) entry which is preliminary data.</text>
</comment>
<dbReference type="EMBL" id="ACDP02000029">
    <property type="protein sequence ID" value="EQM95110.1"/>
    <property type="molecule type" value="Genomic_DNA"/>
</dbReference>
<keyword evidence="2" id="KW-1185">Reference proteome</keyword>
<name>T5LQ94_9BURK</name>
<proteinExistence type="predicted"/>
<dbReference type="AlphaFoldDB" id="T5LQ94"/>
<evidence type="ECO:0000313" key="2">
    <source>
        <dbReference type="Proteomes" id="UP000003973"/>
    </source>
</evidence>
<sequence length="66" mass="8127">MKRHNRQIGNFPCQKRLPPLWKTGILRSKKVAVFHRTERNVRQLLEKYRLLSIQFRYNLMKKRTGF</sequence>
<evidence type="ECO:0000313" key="1">
    <source>
        <dbReference type="EMBL" id="EQM95110.1"/>
    </source>
</evidence>
<dbReference type="HOGENOM" id="CLU_2827018_0_0_4"/>
<dbReference type="Proteomes" id="UP000003973">
    <property type="component" value="Unassembled WGS sequence"/>
</dbReference>
<protein>
    <submittedName>
        <fullName evidence="1">Uncharacterized protein</fullName>
    </submittedName>
</protein>